<feature type="compositionally biased region" description="Basic residues" evidence="6">
    <location>
        <begin position="289"/>
        <end position="298"/>
    </location>
</feature>
<feature type="transmembrane region" description="Helical" evidence="7">
    <location>
        <begin position="44"/>
        <end position="68"/>
    </location>
</feature>
<evidence type="ECO:0000313" key="9">
    <source>
        <dbReference type="EMBL" id="OAQ72136.1"/>
    </source>
</evidence>
<comment type="similarity">
    <text evidence="5">Belongs to the SAT4 family.</text>
</comment>
<sequence>MGQVGGDGVALFHASIVLLALAWVTYGARVGVRIWRKALGLDDFLMFMGLLLFTVTASLCIVCCFYGSGQLSVNIAPLDKMHGIKLFFIAEFFYASAAVLIKCSIAVTLLRIADSRRRYTWTIWGIMIATAISAIVFMVGVANICHPITTLWGETTTGSCNLVLNSNVSFFFSAIEIATDFSLAILPAILLWNIQMKPKVKFSVAVILGLAAFASCATIVRLRYLSLYADPTEFMFGTGKIGLWSIIEEGIGIVAGSLPALRPLLSHPLISRSNDASKGSASLSGSKFKQSKSRHNGLRSHEMNTFQQLGGKDGEVDREGDGDSQKHILKETQVSVIRNQRTDDASDWERRQVLGWK</sequence>
<feature type="transmembrane region" description="Helical" evidence="7">
    <location>
        <begin position="204"/>
        <end position="222"/>
    </location>
</feature>
<dbReference type="Proteomes" id="UP000078397">
    <property type="component" value="Unassembled WGS sequence"/>
</dbReference>
<feature type="compositionally biased region" description="Basic and acidic residues" evidence="6">
    <location>
        <begin position="340"/>
        <end position="357"/>
    </location>
</feature>
<accession>A0A179G2R2</accession>
<proteinExistence type="inferred from homology"/>
<evidence type="ECO:0000256" key="5">
    <source>
        <dbReference type="ARBA" id="ARBA00038359"/>
    </source>
</evidence>
<comment type="caution">
    <text evidence="9">The sequence shown here is derived from an EMBL/GenBank/DDBJ whole genome shotgun (WGS) entry which is preliminary data.</text>
</comment>
<dbReference type="GO" id="GO:0016020">
    <property type="term" value="C:membrane"/>
    <property type="evidence" value="ECO:0007669"/>
    <property type="project" value="UniProtKB-SubCell"/>
</dbReference>
<feature type="compositionally biased region" description="Basic and acidic residues" evidence="6">
    <location>
        <begin position="312"/>
        <end position="330"/>
    </location>
</feature>
<dbReference type="KEGG" id="pchm:VFPPC_00185"/>
<reference evidence="9 10" key="1">
    <citation type="journal article" date="2016" name="PLoS Pathog.">
        <title>Biosynthesis of antibiotic leucinostatins in bio-control fungus Purpureocillium lilacinum and their inhibition on phytophthora revealed by genome mining.</title>
        <authorList>
            <person name="Wang G."/>
            <person name="Liu Z."/>
            <person name="Lin R."/>
            <person name="Li E."/>
            <person name="Mao Z."/>
            <person name="Ling J."/>
            <person name="Yang Y."/>
            <person name="Yin W.B."/>
            <person name="Xie B."/>
        </authorList>
    </citation>
    <scope>NUCLEOTIDE SEQUENCE [LARGE SCALE GENOMIC DNA]</scope>
    <source>
        <strain evidence="9">170</strain>
    </source>
</reference>
<evidence type="ECO:0000256" key="4">
    <source>
        <dbReference type="ARBA" id="ARBA00023136"/>
    </source>
</evidence>
<dbReference type="PANTHER" id="PTHR33048">
    <property type="entry name" value="PTH11-LIKE INTEGRAL MEMBRANE PROTEIN (AFU_ORTHOLOGUE AFUA_5G11245)"/>
    <property type="match status" value="1"/>
</dbReference>
<evidence type="ECO:0000313" key="10">
    <source>
        <dbReference type="Proteomes" id="UP000078397"/>
    </source>
</evidence>
<dbReference type="STRING" id="1380566.A0A179G2R2"/>
<evidence type="ECO:0000256" key="3">
    <source>
        <dbReference type="ARBA" id="ARBA00022989"/>
    </source>
</evidence>
<evidence type="ECO:0000256" key="1">
    <source>
        <dbReference type="ARBA" id="ARBA00004141"/>
    </source>
</evidence>
<dbReference type="GeneID" id="28844257"/>
<protein>
    <submittedName>
        <fullName evidence="9">Cation-transporting atpase 4 protein</fullName>
    </submittedName>
</protein>
<dbReference type="Pfam" id="PF20684">
    <property type="entry name" value="Fung_rhodopsin"/>
    <property type="match status" value="1"/>
</dbReference>
<dbReference type="InterPro" id="IPR049326">
    <property type="entry name" value="Rhodopsin_dom_fungi"/>
</dbReference>
<keyword evidence="10" id="KW-1185">Reference proteome</keyword>
<feature type="region of interest" description="Disordered" evidence="6">
    <location>
        <begin position="274"/>
        <end position="357"/>
    </location>
</feature>
<feature type="domain" description="Rhodopsin" evidence="8">
    <location>
        <begin position="28"/>
        <end position="266"/>
    </location>
</feature>
<evidence type="ECO:0000259" key="8">
    <source>
        <dbReference type="Pfam" id="PF20684"/>
    </source>
</evidence>
<evidence type="ECO:0000256" key="6">
    <source>
        <dbReference type="SAM" id="MobiDB-lite"/>
    </source>
</evidence>
<feature type="transmembrane region" description="Helical" evidence="7">
    <location>
        <begin position="122"/>
        <end position="149"/>
    </location>
</feature>
<dbReference type="RefSeq" id="XP_018148219.1">
    <property type="nucleotide sequence ID" value="XM_018280263.1"/>
</dbReference>
<feature type="transmembrane region" description="Helical" evidence="7">
    <location>
        <begin position="12"/>
        <end position="32"/>
    </location>
</feature>
<feature type="compositionally biased region" description="Low complexity" evidence="6">
    <location>
        <begin position="276"/>
        <end position="287"/>
    </location>
</feature>
<dbReference type="PANTHER" id="PTHR33048:SF21">
    <property type="entry name" value="INTEGRAL MEMBRANE PROTEIN"/>
    <property type="match status" value="1"/>
</dbReference>
<keyword evidence="2 7" id="KW-0812">Transmembrane</keyword>
<feature type="transmembrane region" description="Helical" evidence="7">
    <location>
        <begin position="169"/>
        <end position="192"/>
    </location>
</feature>
<dbReference type="InterPro" id="IPR052337">
    <property type="entry name" value="SAT4-like"/>
</dbReference>
<dbReference type="AlphaFoldDB" id="A0A179G2R2"/>
<name>A0A179G2R2_METCM</name>
<dbReference type="EMBL" id="LSBJ02000001">
    <property type="protein sequence ID" value="OAQ72136.1"/>
    <property type="molecule type" value="Genomic_DNA"/>
</dbReference>
<evidence type="ECO:0000256" key="7">
    <source>
        <dbReference type="SAM" id="Phobius"/>
    </source>
</evidence>
<keyword evidence="4 7" id="KW-0472">Membrane</keyword>
<keyword evidence="3 7" id="KW-1133">Transmembrane helix</keyword>
<gene>
    <name evidence="9" type="ORF">VFPPC_00185</name>
</gene>
<evidence type="ECO:0000256" key="2">
    <source>
        <dbReference type="ARBA" id="ARBA00022692"/>
    </source>
</evidence>
<organism evidence="9 10">
    <name type="scientific">Pochonia chlamydosporia 170</name>
    <dbReference type="NCBI Taxonomy" id="1380566"/>
    <lineage>
        <taxon>Eukaryota</taxon>
        <taxon>Fungi</taxon>
        <taxon>Dikarya</taxon>
        <taxon>Ascomycota</taxon>
        <taxon>Pezizomycotina</taxon>
        <taxon>Sordariomycetes</taxon>
        <taxon>Hypocreomycetidae</taxon>
        <taxon>Hypocreales</taxon>
        <taxon>Clavicipitaceae</taxon>
        <taxon>Pochonia</taxon>
    </lineage>
</organism>
<feature type="transmembrane region" description="Helical" evidence="7">
    <location>
        <begin position="88"/>
        <end position="110"/>
    </location>
</feature>
<dbReference type="OrthoDB" id="3923077at2759"/>
<comment type="subcellular location">
    <subcellularLocation>
        <location evidence="1">Membrane</location>
        <topology evidence="1">Multi-pass membrane protein</topology>
    </subcellularLocation>
</comment>